<evidence type="ECO:0000313" key="1">
    <source>
        <dbReference type="EnsemblPlants" id="ONIVA12G13850.1"/>
    </source>
</evidence>
<dbReference type="HOGENOM" id="CLU_746762_0_0_1"/>
<protein>
    <submittedName>
        <fullName evidence="1">Uncharacterized protein</fullName>
    </submittedName>
</protein>
<reference evidence="1" key="2">
    <citation type="submission" date="2018-04" db="EMBL/GenBank/DDBJ databases">
        <title>OnivRS2 (Oryza nivara Reference Sequence Version 2).</title>
        <authorList>
            <person name="Zhang J."/>
            <person name="Kudrna D."/>
            <person name="Lee S."/>
            <person name="Talag J."/>
            <person name="Rajasekar S."/>
            <person name="Welchert J."/>
            <person name="Hsing Y.-I."/>
            <person name="Wing R.A."/>
        </authorList>
    </citation>
    <scope>NUCLEOTIDE SEQUENCE [LARGE SCALE GENOMIC DNA]</scope>
    <source>
        <strain evidence="1">SL10</strain>
    </source>
</reference>
<name>A0A0E0JAY3_ORYNI</name>
<reference evidence="1" key="1">
    <citation type="submission" date="2015-04" db="UniProtKB">
        <authorList>
            <consortium name="EnsemblPlants"/>
        </authorList>
    </citation>
    <scope>IDENTIFICATION</scope>
    <source>
        <strain evidence="1">SL10</strain>
    </source>
</reference>
<accession>A0A0E0JAY3</accession>
<sequence>MAGADESTGEIWTVVVGCTSADIRMHNLRLHRLRVDATSGRVLGRPGDLLRRLMRVAPADDEAEVFPDARAALITRDDDQRRLYLFCDRWLLSPGSGWGDSGQVATPISKPTVAMALDLSDRTLPTIFAMDLPSSSCALAWPVPAAAKIWAPYVAPIPGGRGRSRRLTMLHLDETSDDQYCWIDAGSIDLPQEDSSSSSTISMSASGTGYYSSIYGGYAMSGKTPLLQGFAVLGDVILVSLRTCDFYLFRCSTCHWSRVYLVGDCCHYIPLNGRAVFSEEDDHIYFFRDSCLYAYKFSLEEGKMAPPIKLASLYDDFSAHGNAFIASLSNRVLEFGEDDLWLEEDTNDAVDSSSQVSLPCCRTFPKGSLEK</sequence>
<dbReference type="Gramene" id="ONIVA12G13850.1">
    <property type="protein sequence ID" value="ONIVA12G13850.1"/>
    <property type="gene ID" value="ONIVA12G13850"/>
</dbReference>
<organism evidence="1">
    <name type="scientific">Oryza nivara</name>
    <name type="common">Indian wild rice</name>
    <name type="synonym">Oryza sativa f. spontanea</name>
    <dbReference type="NCBI Taxonomy" id="4536"/>
    <lineage>
        <taxon>Eukaryota</taxon>
        <taxon>Viridiplantae</taxon>
        <taxon>Streptophyta</taxon>
        <taxon>Embryophyta</taxon>
        <taxon>Tracheophyta</taxon>
        <taxon>Spermatophyta</taxon>
        <taxon>Magnoliopsida</taxon>
        <taxon>Liliopsida</taxon>
        <taxon>Poales</taxon>
        <taxon>Poaceae</taxon>
        <taxon>BOP clade</taxon>
        <taxon>Oryzoideae</taxon>
        <taxon>Oryzeae</taxon>
        <taxon>Oryzinae</taxon>
        <taxon>Oryza</taxon>
    </lineage>
</organism>
<dbReference type="AlphaFoldDB" id="A0A0E0JAY3"/>
<evidence type="ECO:0000313" key="2">
    <source>
        <dbReference type="Proteomes" id="UP000006591"/>
    </source>
</evidence>
<keyword evidence="2" id="KW-1185">Reference proteome</keyword>
<dbReference type="Proteomes" id="UP000006591">
    <property type="component" value="Chromosome 12"/>
</dbReference>
<dbReference type="EnsemblPlants" id="ONIVA12G13850.1">
    <property type="protein sequence ID" value="ONIVA12G13850.1"/>
    <property type="gene ID" value="ONIVA12G13850"/>
</dbReference>
<dbReference type="OMA" id="SADIRMH"/>
<proteinExistence type="predicted"/>